<reference evidence="2" key="1">
    <citation type="journal article" date="2014" name="Int. J. Syst. Evol. Microbiol.">
        <title>Complete genome of a new Firmicutes species belonging to the dominant human colonic microbiota ('Ruminococcus bicirculans') reveals two chromosomes and a selective capacity to utilize plant glucans.</title>
        <authorList>
            <consortium name="NISC Comparative Sequencing Program"/>
            <person name="Wegmann U."/>
            <person name="Louis P."/>
            <person name="Goesmann A."/>
            <person name="Henrissat B."/>
            <person name="Duncan S.H."/>
            <person name="Flint H.J."/>
        </authorList>
    </citation>
    <scope>NUCLEOTIDE SEQUENCE</scope>
    <source>
        <strain evidence="2">NBRC 107715</strain>
    </source>
</reference>
<dbReference type="RefSeq" id="WP_306424536.1">
    <property type="nucleotide sequence ID" value="NZ_BJZU01000111.1"/>
</dbReference>
<protein>
    <submittedName>
        <fullName evidence="1">Uncharacterized protein</fullName>
    </submittedName>
</protein>
<dbReference type="EMBL" id="BSPK01000100">
    <property type="protein sequence ID" value="GLS66213.1"/>
    <property type="molecule type" value="Genomic_DNA"/>
</dbReference>
<evidence type="ECO:0000313" key="1">
    <source>
        <dbReference type="EMBL" id="GEP06599.1"/>
    </source>
</evidence>
<evidence type="ECO:0000313" key="4">
    <source>
        <dbReference type="Proteomes" id="UP001156856"/>
    </source>
</evidence>
<accession>A0A512J9Q0</accession>
<reference evidence="2" key="4">
    <citation type="submission" date="2023-01" db="EMBL/GenBank/DDBJ databases">
        <title>Draft genome sequence of Methylobacterium oxalidis strain NBRC 107715.</title>
        <authorList>
            <person name="Sun Q."/>
            <person name="Mori K."/>
        </authorList>
    </citation>
    <scope>NUCLEOTIDE SEQUENCE</scope>
    <source>
        <strain evidence="2">NBRC 107715</strain>
    </source>
</reference>
<dbReference type="EMBL" id="BJZU01000111">
    <property type="protein sequence ID" value="GEP06599.1"/>
    <property type="molecule type" value="Genomic_DNA"/>
</dbReference>
<sequence length="213" mass="23523">MTNFYHLLNWTLKRGPHPCPGPDGGTCINEAAIVACGFPYQPVPAHTDMPSCFSRPICRLALFLNDEASGIERQRLIPFVTRLACADTPEIEEKRAAYIRARLDLDARHVPHVPMSVGIRILEGALAIGRQADPLAADDVADRMRAARAGTAPQAPKPRSLPTKLKVWLGALKPESVLLRAARLSARMTAVEHPRRGRLLPQRERQTIEANLH</sequence>
<proteinExistence type="predicted"/>
<evidence type="ECO:0000313" key="3">
    <source>
        <dbReference type="Proteomes" id="UP000321960"/>
    </source>
</evidence>
<dbReference type="AlphaFoldDB" id="A0A512J9Q0"/>
<dbReference type="Proteomes" id="UP001156856">
    <property type="component" value="Unassembled WGS sequence"/>
</dbReference>
<organism evidence="1 3">
    <name type="scientific">Methylobacterium oxalidis</name>
    <dbReference type="NCBI Taxonomy" id="944322"/>
    <lineage>
        <taxon>Bacteria</taxon>
        <taxon>Pseudomonadati</taxon>
        <taxon>Pseudomonadota</taxon>
        <taxon>Alphaproteobacteria</taxon>
        <taxon>Hyphomicrobiales</taxon>
        <taxon>Methylobacteriaceae</taxon>
        <taxon>Methylobacterium</taxon>
    </lineage>
</organism>
<dbReference type="Proteomes" id="UP000321960">
    <property type="component" value="Unassembled WGS sequence"/>
</dbReference>
<evidence type="ECO:0000313" key="2">
    <source>
        <dbReference type="EMBL" id="GLS66213.1"/>
    </source>
</evidence>
<reference evidence="1 3" key="3">
    <citation type="submission" date="2019-07" db="EMBL/GenBank/DDBJ databases">
        <title>Whole genome shotgun sequence of Methylobacterium oxalidis NBRC 107715.</title>
        <authorList>
            <person name="Hosoyama A."/>
            <person name="Uohara A."/>
            <person name="Ohji S."/>
            <person name="Ichikawa N."/>
        </authorList>
    </citation>
    <scope>NUCLEOTIDE SEQUENCE [LARGE SCALE GENOMIC DNA]</scope>
    <source>
        <strain evidence="1 3">NBRC 107715</strain>
    </source>
</reference>
<keyword evidence="4" id="KW-1185">Reference proteome</keyword>
<comment type="caution">
    <text evidence="1">The sequence shown here is derived from an EMBL/GenBank/DDBJ whole genome shotgun (WGS) entry which is preliminary data.</text>
</comment>
<name>A0A512J9Q0_9HYPH</name>
<reference evidence="4" key="2">
    <citation type="journal article" date="2019" name="Int. J. Syst. Evol. Microbiol.">
        <title>The Global Catalogue of Microorganisms (GCM) 10K type strain sequencing project: providing services to taxonomists for standard genome sequencing and annotation.</title>
        <authorList>
            <consortium name="The Broad Institute Genomics Platform"/>
            <consortium name="The Broad Institute Genome Sequencing Center for Infectious Disease"/>
            <person name="Wu L."/>
            <person name="Ma J."/>
        </authorList>
    </citation>
    <scope>NUCLEOTIDE SEQUENCE [LARGE SCALE GENOMIC DNA]</scope>
    <source>
        <strain evidence="4">NBRC 107715</strain>
    </source>
</reference>
<gene>
    <name evidence="2" type="ORF">GCM10007888_45950</name>
    <name evidence="1" type="ORF">MOX02_46370</name>
</gene>